<gene>
    <name evidence="1" type="ORF">TGAMA5MH_07574</name>
</gene>
<comment type="caution">
    <text evidence="1">The sequence shown here is derived from an EMBL/GenBank/DDBJ whole genome shotgun (WGS) entry which is preliminary data.</text>
</comment>
<organism evidence="1 2">
    <name type="scientific">Trichoderma gamsii</name>
    <dbReference type="NCBI Taxonomy" id="398673"/>
    <lineage>
        <taxon>Eukaryota</taxon>
        <taxon>Fungi</taxon>
        <taxon>Dikarya</taxon>
        <taxon>Ascomycota</taxon>
        <taxon>Pezizomycotina</taxon>
        <taxon>Sordariomycetes</taxon>
        <taxon>Hypocreomycetidae</taxon>
        <taxon>Hypocreales</taxon>
        <taxon>Hypocreaceae</taxon>
        <taxon>Trichoderma</taxon>
    </lineage>
</organism>
<dbReference type="Proteomes" id="UP000236546">
    <property type="component" value="Unassembled WGS sequence"/>
</dbReference>
<evidence type="ECO:0000313" key="2">
    <source>
        <dbReference type="Proteomes" id="UP000236546"/>
    </source>
</evidence>
<protein>
    <submittedName>
        <fullName evidence="1">Uncharacterized protein</fullName>
    </submittedName>
</protein>
<accession>A0A2K0T4W8</accession>
<reference evidence="1 2" key="1">
    <citation type="submission" date="2017-02" db="EMBL/GenBank/DDBJ databases">
        <title>Genomes of Trichoderma spp. with biocontrol activity.</title>
        <authorList>
            <person name="Gardiner D."/>
            <person name="Kazan K."/>
            <person name="Vos C."/>
            <person name="Harvey P."/>
        </authorList>
    </citation>
    <scope>NUCLEOTIDE SEQUENCE [LARGE SCALE GENOMIC DNA]</scope>
    <source>
        <strain evidence="1 2">A5MH</strain>
    </source>
</reference>
<proteinExistence type="predicted"/>
<dbReference type="AlphaFoldDB" id="A0A2K0T4W8"/>
<dbReference type="EMBL" id="MTYH01000068">
    <property type="protein sequence ID" value="PNP40577.1"/>
    <property type="molecule type" value="Genomic_DNA"/>
</dbReference>
<name>A0A2K0T4W8_9HYPO</name>
<sequence>MSDVDHLKEALTSILAVDESEAEDEKKKYQQGLSEILAKLTTASELQSALDVVLQSSTKDTSLGLLKRVQFFSDIHLIASKDAKLTAYICNLKLSNFEEIARQIYFSPRITPDVSDETLQTFRSYLFQNQPIAVFLGLIEGGSIKIGPSEVKANVVAILSSAMNDGFDLSRDSTRVLFKQITFPESVSSKTRNGVIDAIKQIQRLQALVREPEHVGLLIKADYSSASSIANTELATFQEEMEE</sequence>
<evidence type="ECO:0000313" key="1">
    <source>
        <dbReference type="EMBL" id="PNP40577.1"/>
    </source>
</evidence>